<evidence type="ECO:0000313" key="2">
    <source>
        <dbReference type="EMBL" id="KAF2139293.1"/>
    </source>
</evidence>
<feature type="non-terminal residue" evidence="2">
    <location>
        <position position="1"/>
    </location>
</feature>
<dbReference type="EMBL" id="ML995493">
    <property type="protein sequence ID" value="KAF2139293.1"/>
    <property type="molecule type" value="Genomic_DNA"/>
</dbReference>
<accession>A0A6A6B7C1</accession>
<evidence type="ECO:0000256" key="1">
    <source>
        <dbReference type="SAM" id="MobiDB-lite"/>
    </source>
</evidence>
<feature type="region of interest" description="Disordered" evidence="1">
    <location>
        <begin position="120"/>
        <end position="174"/>
    </location>
</feature>
<evidence type="ECO:0000313" key="3">
    <source>
        <dbReference type="Proteomes" id="UP000799438"/>
    </source>
</evidence>
<keyword evidence="3" id="KW-1185">Reference proteome</keyword>
<sequence length="174" mass="18497">PAPAPSPFTCCSLSSSDCAPFPADSAPGLARHGVTTCAALTATKPNVIALCALHCESSAPNRSRLRFSCPEDDPHLSTPRPPSRPPSPCRRYIVRHAYHALHCALSDVRLLAATYSERLSRPVHSQTRDAAPRSSWFAPHNSPGTSPESSRADRDIGQISPSTVTPRACPLPAA</sequence>
<dbReference type="RefSeq" id="XP_033395006.1">
    <property type="nucleotide sequence ID" value="XM_033544324.1"/>
</dbReference>
<reference evidence="2" key="1">
    <citation type="journal article" date="2020" name="Stud. Mycol.">
        <title>101 Dothideomycetes genomes: a test case for predicting lifestyles and emergence of pathogens.</title>
        <authorList>
            <person name="Haridas S."/>
            <person name="Albert R."/>
            <person name="Binder M."/>
            <person name="Bloem J."/>
            <person name="Labutti K."/>
            <person name="Salamov A."/>
            <person name="Andreopoulos B."/>
            <person name="Baker S."/>
            <person name="Barry K."/>
            <person name="Bills G."/>
            <person name="Bluhm B."/>
            <person name="Cannon C."/>
            <person name="Castanera R."/>
            <person name="Culley D."/>
            <person name="Daum C."/>
            <person name="Ezra D."/>
            <person name="Gonzalez J."/>
            <person name="Henrissat B."/>
            <person name="Kuo A."/>
            <person name="Liang C."/>
            <person name="Lipzen A."/>
            <person name="Lutzoni F."/>
            <person name="Magnuson J."/>
            <person name="Mondo S."/>
            <person name="Nolan M."/>
            <person name="Ohm R."/>
            <person name="Pangilinan J."/>
            <person name="Park H.-J."/>
            <person name="Ramirez L."/>
            <person name="Alfaro M."/>
            <person name="Sun H."/>
            <person name="Tritt A."/>
            <person name="Yoshinaga Y."/>
            <person name="Zwiers L.-H."/>
            <person name="Turgeon B."/>
            <person name="Goodwin S."/>
            <person name="Spatafora J."/>
            <person name="Crous P."/>
            <person name="Grigoriev I."/>
        </authorList>
    </citation>
    <scope>NUCLEOTIDE SEQUENCE</scope>
    <source>
        <strain evidence="2">CBS 121167</strain>
    </source>
</reference>
<dbReference type="GeneID" id="54301820"/>
<gene>
    <name evidence="2" type="ORF">K452DRAFT_320442</name>
</gene>
<proteinExistence type="predicted"/>
<dbReference type="Proteomes" id="UP000799438">
    <property type="component" value="Unassembled WGS sequence"/>
</dbReference>
<protein>
    <submittedName>
        <fullName evidence="2">Uncharacterized protein</fullName>
    </submittedName>
</protein>
<dbReference type="AlphaFoldDB" id="A0A6A6B7C1"/>
<feature type="non-terminal residue" evidence="2">
    <location>
        <position position="174"/>
    </location>
</feature>
<name>A0A6A6B7C1_9PEZI</name>
<organism evidence="2 3">
    <name type="scientific">Aplosporella prunicola CBS 121167</name>
    <dbReference type="NCBI Taxonomy" id="1176127"/>
    <lineage>
        <taxon>Eukaryota</taxon>
        <taxon>Fungi</taxon>
        <taxon>Dikarya</taxon>
        <taxon>Ascomycota</taxon>
        <taxon>Pezizomycotina</taxon>
        <taxon>Dothideomycetes</taxon>
        <taxon>Dothideomycetes incertae sedis</taxon>
        <taxon>Botryosphaeriales</taxon>
        <taxon>Aplosporellaceae</taxon>
        <taxon>Aplosporella</taxon>
    </lineage>
</organism>